<protein>
    <submittedName>
        <fullName evidence="4">PaaI family thioesterase</fullName>
    </submittedName>
</protein>
<sequence length="154" mass="16752">MRNLFFTAPKDMTQRQLTIPFLADLGVLCNFMENGRSEIELDLQKRHQNSWDMAHGGVTMTLLDVAMAIAGRSLDAEGRGVVTIEMKTSFMAPGRGKVFARGLAVHRTSTMVFCEGEIVDAEGKIVAKASGTFKYIKRVPPKRESGAADSGADG</sequence>
<feature type="domain" description="Thioesterase" evidence="3">
    <location>
        <begin position="54"/>
        <end position="126"/>
    </location>
</feature>
<dbReference type="Proteomes" id="UP000253772">
    <property type="component" value="Chromosome c1"/>
</dbReference>
<organism evidence="4 5">
    <name type="scientific">Cupriavidus metallidurans</name>
    <dbReference type="NCBI Taxonomy" id="119219"/>
    <lineage>
        <taxon>Bacteria</taxon>
        <taxon>Pseudomonadati</taxon>
        <taxon>Pseudomonadota</taxon>
        <taxon>Betaproteobacteria</taxon>
        <taxon>Burkholderiales</taxon>
        <taxon>Burkholderiaceae</taxon>
        <taxon>Cupriavidus</taxon>
    </lineage>
</organism>
<dbReference type="NCBIfam" id="TIGR00369">
    <property type="entry name" value="unchar_dom_1"/>
    <property type="match status" value="1"/>
</dbReference>
<proteinExistence type="inferred from homology"/>
<evidence type="ECO:0000313" key="4">
    <source>
        <dbReference type="EMBL" id="QBP09881.1"/>
    </source>
</evidence>
<dbReference type="InterPro" id="IPR029069">
    <property type="entry name" value="HotDog_dom_sf"/>
</dbReference>
<gene>
    <name evidence="4" type="ORF">DDF84_008955</name>
</gene>
<dbReference type="OrthoDB" id="4717506at2"/>
<dbReference type="CDD" id="cd03443">
    <property type="entry name" value="PaaI_thioesterase"/>
    <property type="match status" value="1"/>
</dbReference>
<dbReference type="SUPFAM" id="SSF54637">
    <property type="entry name" value="Thioesterase/thiol ester dehydrase-isomerase"/>
    <property type="match status" value="1"/>
</dbReference>
<reference evidence="4 5" key="1">
    <citation type="submission" date="2019-03" db="EMBL/GenBank/DDBJ databases">
        <title>Comparative insights into the high quality Complete genome sequence of highly metal resistant Cupriavidus metallidurans strain BS1 isolated from a gold-copper mine.</title>
        <authorList>
            <person name="Mazhar H.S."/>
            <person name="Rensing C."/>
        </authorList>
    </citation>
    <scope>NUCLEOTIDE SEQUENCE [LARGE SCALE GENOMIC DNA]</scope>
    <source>
        <strain evidence="4 5">BS1</strain>
    </source>
</reference>
<evidence type="ECO:0000256" key="1">
    <source>
        <dbReference type="ARBA" id="ARBA00008324"/>
    </source>
</evidence>
<dbReference type="Pfam" id="PF03061">
    <property type="entry name" value="4HBT"/>
    <property type="match status" value="1"/>
</dbReference>
<dbReference type="InterPro" id="IPR003736">
    <property type="entry name" value="PAAI_dom"/>
</dbReference>
<accession>A0A2L0X799</accession>
<dbReference type="PANTHER" id="PTHR21660">
    <property type="entry name" value="THIOESTERASE SUPERFAMILY MEMBER-RELATED"/>
    <property type="match status" value="1"/>
</dbReference>
<evidence type="ECO:0000313" key="5">
    <source>
        <dbReference type="Proteomes" id="UP000253772"/>
    </source>
</evidence>
<evidence type="ECO:0000256" key="2">
    <source>
        <dbReference type="ARBA" id="ARBA00022801"/>
    </source>
</evidence>
<keyword evidence="2" id="KW-0378">Hydrolase</keyword>
<comment type="similarity">
    <text evidence="1">Belongs to the thioesterase PaaI family.</text>
</comment>
<evidence type="ECO:0000259" key="3">
    <source>
        <dbReference type="Pfam" id="PF03061"/>
    </source>
</evidence>
<dbReference type="EMBL" id="CP037900">
    <property type="protein sequence ID" value="QBP09881.1"/>
    <property type="molecule type" value="Genomic_DNA"/>
</dbReference>
<dbReference type="InterPro" id="IPR006683">
    <property type="entry name" value="Thioestr_dom"/>
</dbReference>
<dbReference type="OMA" id="MKTSFMQ"/>
<name>A0A2L0X799_9BURK</name>
<dbReference type="GO" id="GO:0047617">
    <property type="term" value="F:fatty acyl-CoA hydrolase activity"/>
    <property type="evidence" value="ECO:0007669"/>
    <property type="project" value="InterPro"/>
</dbReference>
<dbReference type="AlphaFoldDB" id="A0A2L0X799"/>
<dbReference type="Gene3D" id="3.10.129.10">
    <property type="entry name" value="Hotdog Thioesterase"/>
    <property type="match status" value="1"/>
</dbReference>
<dbReference type="PANTHER" id="PTHR21660:SF1">
    <property type="entry name" value="ACYL-COENZYME A THIOESTERASE 13"/>
    <property type="match status" value="1"/>
</dbReference>
<dbReference type="InterPro" id="IPR039298">
    <property type="entry name" value="ACOT13"/>
</dbReference>